<evidence type="ECO:0000256" key="6">
    <source>
        <dbReference type="ARBA" id="ARBA00022723"/>
    </source>
</evidence>
<comment type="similarity">
    <text evidence="3 10">Belongs to the alpha-carbonic anhydrase family.</text>
</comment>
<dbReference type="Gene3D" id="3.10.200.10">
    <property type="entry name" value="Alpha carbonic anhydrase"/>
    <property type="match status" value="1"/>
</dbReference>
<dbReference type="InterPro" id="IPR001148">
    <property type="entry name" value="CA_dom"/>
</dbReference>
<comment type="subcellular location">
    <subcellularLocation>
        <location evidence="2">Secreted</location>
        <location evidence="2">Extracellular space</location>
        <location evidence="2">Extracellular matrix</location>
    </subcellularLocation>
</comment>
<evidence type="ECO:0000313" key="13">
    <source>
        <dbReference type="Proteomes" id="UP001209878"/>
    </source>
</evidence>
<dbReference type="AlphaFoldDB" id="A0AAD9L231"/>
<comment type="caution">
    <text evidence="12">The sequence shown here is derived from an EMBL/GenBank/DDBJ whole genome shotgun (WGS) entry which is preliminary data.</text>
</comment>
<evidence type="ECO:0000256" key="9">
    <source>
        <dbReference type="ARBA" id="ARBA00048348"/>
    </source>
</evidence>
<proteinExistence type="inferred from homology"/>
<accession>A0AAD9L231</accession>
<dbReference type="Proteomes" id="UP001209878">
    <property type="component" value="Unassembled WGS sequence"/>
</dbReference>
<reference evidence="12" key="1">
    <citation type="journal article" date="2023" name="Mol. Biol. Evol.">
        <title>Third-Generation Sequencing Reveals the Adaptive Role of the Epigenome in Three Deep-Sea Polychaetes.</title>
        <authorList>
            <person name="Perez M."/>
            <person name="Aroh O."/>
            <person name="Sun Y."/>
            <person name="Lan Y."/>
            <person name="Juniper S.K."/>
            <person name="Young C.R."/>
            <person name="Angers B."/>
            <person name="Qian P.Y."/>
        </authorList>
    </citation>
    <scope>NUCLEOTIDE SEQUENCE</scope>
    <source>
        <strain evidence="12">R07B-5</strain>
    </source>
</reference>
<dbReference type="InterPro" id="IPR023561">
    <property type="entry name" value="Carbonic_anhydrase_a-class"/>
</dbReference>
<dbReference type="EC" id="4.2.1.1" evidence="4 10"/>
<evidence type="ECO:0000256" key="2">
    <source>
        <dbReference type="ARBA" id="ARBA00004498"/>
    </source>
</evidence>
<comment type="cofactor">
    <cofactor evidence="1 10">
        <name>Zn(2+)</name>
        <dbReference type="ChEBI" id="CHEBI:29105"/>
    </cofactor>
</comment>
<feature type="domain" description="Alpha-carbonic anhydrase" evidence="11">
    <location>
        <begin position="2"/>
        <end position="243"/>
    </location>
</feature>
<evidence type="ECO:0000259" key="11">
    <source>
        <dbReference type="PROSITE" id="PS51144"/>
    </source>
</evidence>
<evidence type="ECO:0000256" key="5">
    <source>
        <dbReference type="ARBA" id="ARBA00022530"/>
    </source>
</evidence>
<dbReference type="Pfam" id="PF00194">
    <property type="entry name" value="Carb_anhydrase"/>
    <property type="match status" value="1"/>
</dbReference>
<keyword evidence="5" id="KW-0964">Secreted</keyword>
<dbReference type="InterPro" id="IPR018338">
    <property type="entry name" value="Carbonic_anhydrase_a-class_CS"/>
</dbReference>
<sequence length="243" mass="25713">MAAWDYEANGPATWSKSFPLAAGKRQSPIDINPGSVSKHSVSALVASYNPAASNTLTNTGLSFQVSVDGTLSGGPLGNDYKAASFHFHWSHTSAEGSEHTVGGKAYAAEAHIVHYNSAKYASFQDAVKADDGLAVLATFIQPGSTNAGVQKIVDLLPSVPKKGDIATIAGGFDASCLLPGDQSKYWYYPGSLTTPPCFESVTWIVYKEPIQMSENQLAALRKITGCNFRPTLGLCGRQVSSSF</sequence>
<evidence type="ECO:0000313" key="12">
    <source>
        <dbReference type="EMBL" id="KAK2181606.1"/>
    </source>
</evidence>
<keyword evidence="5" id="KW-0272">Extracellular matrix</keyword>
<protein>
    <recommendedName>
        <fullName evidence="4 10">Carbonic anhydrase</fullName>
        <ecNumber evidence="4 10">4.2.1.1</ecNumber>
    </recommendedName>
</protein>
<dbReference type="EMBL" id="JAODUO010000388">
    <property type="protein sequence ID" value="KAK2181606.1"/>
    <property type="molecule type" value="Genomic_DNA"/>
</dbReference>
<dbReference type="SUPFAM" id="SSF51069">
    <property type="entry name" value="Carbonic anhydrase"/>
    <property type="match status" value="1"/>
</dbReference>
<keyword evidence="7 10" id="KW-0862">Zinc</keyword>
<evidence type="ECO:0000256" key="10">
    <source>
        <dbReference type="RuleBase" id="RU367011"/>
    </source>
</evidence>
<name>A0AAD9L231_RIDPI</name>
<evidence type="ECO:0000256" key="3">
    <source>
        <dbReference type="ARBA" id="ARBA00010718"/>
    </source>
</evidence>
<dbReference type="PROSITE" id="PS00162">
    <property type="entry name" value="ALPHA_CA_1"/>
    <property type="match status" value="1"/>
</dbReference>
<evidence type="ECO:0000256" key="7">
    <source>
        <dbReference type="ARBA" id="ARBA00022833"/>
    </source>
</evidence>
<keyword evidence="8 10" id="KW-0456">Lyase</keyword>
<organism evidence="12 13">
    <name type="scientific">Ridgeia piscesae</name>
    <name type="common">Tubeworm</name>
    <dbReference type="NCBI Taxonomy" id="27915"/>
    <lineage>
        <taxon>Eukaryota</taxon>
        <taxon>Metazoa</taxon>
        <taxon>Spiralia</taxon>
        <taxon>Lophotrochozoa</taxon>
        <taxon>Annelida</taxon>
        <taxon>Polychaeta</taxon>
        <taxon>Sedentaria</taxon>
        <taxon>Canalipalpata</taxon>
        <taxon>Sabellida</taxon>
        <taxon>Siboglinidae</taxon>
        <taxon>Ridgeia</taxon>
    </lineage>
</organism>
<dbReference type="PANTHER" id="PTHR18952:SF141">
    <property type="entry name" value="CARBONIC ANHYDRASE"/>
    <property type="match status" value="1"/>
</dbReference>
<dbReference type="GO" id="GO:0004089">
    <property type="term" value="F:carbonate dehydratase activity"/>
    <property type="evidence" value="ECO:0007669"/>
    <property type="project" value="UniProtKB-UniRule"/>
</dbReference>
<evidence type="ECO:0000256" key="4">
    <source>
        <dbReference type="ARBA" id="ARBA00012925"/>
    </source>
</evidence>
<gene>
    <name evidence="12" type="ORF">NP493_389g01007</name>
</gene>
<evidence type="ECO:0000256" key="1">
    <source>
        <dbReference type="ARBA" id="ARBA00001947"/>
    </source>
</evidence>
<comment type="function">
    <text evidence="10">Reversible hydration of carbon dioxide.</text>
</comment>
<evidence type="ECO:0000256" key="8">
    <source>
        <dbReference type="ARBA" id="ARBA00023239"/>
    </source>
</evidence>
<dbReference type="PROSITE" id="PS51144">
    <property type="entry name" value="ALPHA_CA_2"/>
    <property type="match status" value="1"/>
</dbReference>
<keyword evidence="6 10" id="KW-0479">Metal-binding</keyword>
<comment type="catalytic activity">
    <reaction evidence="9 10">
        <text>hydrogencarbonate + H(+) = CO2 + H2O</text>
        <dbReference type="Rhea" id="RHEA:10748"/>
        <dbReference type="ChEBI" id="CHEBI:15377"/>
        <dbReference type="ChEBI" id="CHEBI:15378"/>
        <dbReference type="ChEBI" id="CHEBI:16526"/>
        <dbReference type="ChEBI" id="CHEBI:17544"/>
        <dbReference type="EC" id="4.2.1.1"/>
    </reaction>
</comment>
<dbReference type="PANTHER" id="PTHR18952">
    <property type="entry name" value="CARBONIC ANHYDRASE"/>
    <property type="match status" value="1"/>
</dbReference>
<dbReference type="GO" id="GO:0008270">
    <property type="term" value="F:zinc ion binding"/>
    <property type="evidence" value="ECO:0007669"/>
    <property type="project" value="UniProtKB-UniRule"/>
</dbReference>
<dbReference type="InterPro" id="IPR036398">
    <property type="entry name" value="CA_dom_sf"/>
</dbReference>
<keyword evidence="13" id="KW-1185">Reference proteome</keyword>
<dbReference type="SMART" id="SM01057">
    <property type="entry name" value="Carb_anhydrase"/>
    <property type="match status" value="1"/>
</dbReference>
<dbReference type="CDD" id="cd00326">
    <property type="entry name" value="alpha_CA"/>
    <property type="match status" value="1"/>
</dbReference>
<dbReference type="GO" id="GO:0005737">
    <property type="term" value="C:cytoplasm"/>
    <property type="evidence" value="ECO:0007669"/>
    <property type="project" value="TreeGrafter"/>
</dbReference>